<dbReference type="GO" id="GO:0045944">
    <property type="term" value="P:positive regulation of transcription by RNA polymerase II"/>
    <property type="evidence" value="ECO:0007669"/>
    <property type="project" value="TreeGrafter"/>
</dbReference>
<dbReference type="EMBL" id="JAJTJA010000006">
    <property type="protein sequence ID" value="KAH8697410.1"/>
    <property type="molecule type" value="Genomic_DNA"/>
</dbReference>
<comment type="caution">
    <text evidence="4">The sequence shown here is derived from an EMBL/GenBank/DDBJ whole genome shotgun (WGS) entry which is preliminary data.</text>
</comment>
<keyword evidence="5" id="KW-1185">Reference proteome</keyword>
<evidence type="ECO:0000256" key="3">
    <source>
        <dbReference type="PROSITE-ProRule" id="PRU00023"/>
    </source>
</evidence>
<dbReference type="InterPro" id="IPR036770">
    <property type="entry name" value="Ankyrin_rpt-contain_sf"/>
</dbReference>
<dbReference type="GO" id="GO:0000976">
    <property type="term" value="F:transcription cis-regulatory region binding"/>
    <property type="evidence" value="ECO:0007669"/>
    <property type="project" value="TreeGrafter"/>
</dbReference>
<dbReference type="GeneID" id="70252080"/>
<evidence type="ECO:0000256" key="2">
    <source>
        <dbReference type="ARBA" id="ARBA00023043"/>
    </source>
</evidence>
<dbReference type="PROSITE" id="PS50297">
    <property type="entry name" value="ANK_REP_REGION"/>
    <property type="match status" value="5"/>
</dbReference>
<dbReference type="RefSeq" id="XP_046072111.1">
    <property type="nucleotide sequence ID" value="XM_046221793.1"/>
</dbReference>
<dbReference type="InterPro" id="IPR002110">
    <property type="entry name" value="Ankyrin_rpt"/>
</dbReference>
<dbReference type="SMART" id="SM00248">
    <property type="entry name" value="ANK"/>
    <property type="match status" value="9"/>
</dbReference>
<protein>
    <submittedName>
        <fullName evidence="4">Ankyrin repeat-containing domain protein</fullName>
    </submittedName>
</protein>
<sequence length="422" mass="46741">MALSTLPSELLLLISEALDSERDLNAFVRTNRRLFHLLNTTLYRHNIQFSGSSALEWAARYGRIETTKKLISQQANIHITNSDGQTPVGLAAQYDHKTIVELLLQNGACPHTTNPKSCRTLLSYAAKSNHQDVVRSLLKEGVTLDQRDCFGKTALFYAVEKGHNVVVQMLLEKGADPSLEDVDINSKDKGRTPLSLAASNGLIAVVNLLLKTNQADVGSCDNDGRTPVSWAAASGQRTIIKSLLQKSDIGKNLRDKEGRTPFSWAVIRKQKDMVKFLLEIDEIDINPKNHKGQTPLLWATINEEKGMVKLLVENDKIDINSRDVDADLGYVNITSLLLGRGDVDINMKDKSGRTPLSWAVNPTESLKPVSHEMIVQRLLATGRVDVNSRDNDGWTPLSRLLNSGHRTFKKGMVPILEAVIPK</sequence>
<evidence type="ECO:0000313" key="4">
    <source>
        <dbReference type="EMBL" id="KAH8697410.1"/>
    </source>
</evidence>
<dbReference type="Proteomes" id="UP001201262">
    <property type="component" value="Unassembled WGS sequence"/>
</dbReference>
<dbReference type="PROSITE" id="PS50088">
    <property type="entry name" value="ANK_REPEAT"/>
    <property type="match status" value="5"/>
</dbReference>
<gene>
    <name evidence="4" type="ORF">BGW36DRAFT_450100</name>
</gene>
<dbReference type="SUPFAM" id="SSF48403">
    <property type="entry name" value="Ankyrin repeat"/>
    <property type="match status" value="1"/>
</dbReference>
<dbReference type="InterPro" id="IPR050663">
    <property type="entry name" value="Ankyrin-SOCS_Box"/>
</dbReference>
<reference evidence="4" key="1">
    <citation type="submission" date="2021-12" db="EMBL/GenBank/DDBJ databases">
        <title>Convergent genome expansion in fungi linked to evolution of root-endophyte symbiosis.</title>
        <authorList>
            <consortium name="DOE Joint Genome Institute"/>
            <person name="Ke Y.-H."/>
            <person name="Bonito G."/>
            <person name="Liao H.-L."/>
            <person name="Looney B."/>
            <person name="Rojas-Flechas A."/>
            <person name="Nash J."/>
            <person name="Hameed K."/>
            <person name="Schadt C."/>
            <person name="Martin F."/>
            <person name="Crous P.W."/>
            <person name="Miettinen O."/>
            <person name="Magnuson J.K."/>
            <person name="Labbe J."/>
            <person name="Jacobson D."/>
            <person name="Doktycz M.J."/>
            <person name="Veneault-Fourrey C."/>
            <person name="Kuo A."/>
            <person name="Mondo S."/>
            <person name="Calhoun S."/>
            <person name="Riley R."/>
            <person name="Ohm R."/>
            <person name="LaButti K."/>
            <person name="Andreopoulos B."/>
            <person name="Pangilinan J."/>
            <person name="Nolan M."/>
            <person name="Tritt A."/>
            <person name="Clum A."/>
            <person name="Lipzen A."/>
            <person name="Daum C."/>
            <person name="Barry K."/>
            <person name="Grigoriev I.V."/>
            <person name="Vilgalys R."/>
        </authorList>
    </citation>
    <scope>NUCLEOTIDE SEQUENCE</scope>
    <source>
        <strain evidence="4">PMI_201</strain>
    </source>
</reference>
<dbReference type="PANTHER" id="PTHR24193">
    <property type="entry name" value="ANKYRIN REPEAT PROTEIN"/>
    <property type="match status" value="1"/>
</dbReference>
<feature type="repeat" description="ANK" evidence="3">
    <location>
        <begin position="83"/>
        <end position="115"/>
    </location>
</feature>
<organism evidence="4 5">
    <name type="scientific">Talaromyces proteolyticus</name>
    <dbReference type="NCBI Taxonomy" id="1131652"/>
    <lineage>
        <taxon>Eukaryota</taxon>
        <taxon>Fungi</taxon>
        <taxon>Dikarya</taxon>
        <taxon>Ascomycota</taxon>
        <taxon>Pezizomycotina</taxon>
        <taxon>Eurotiomycetes</taxon>
        <taxon>Eurotiomycetidae</taxon>
        <taxon>Eurotiales</taxon>
        <taxon>Trichocomaceae</taxon>
        <taxon>Talaromyces</taxon>
        <taxon>Talaromyces sect. Bacilispori</taxon>
    </lineage>
</organism>
<keyword evidence="2 3" id="KW-0040">ANK repeat</keyword>
<dbReference type="Pfam" id="PF00023">
    <property type="entry name" value="Ank"/>
    <property type="match status" value="1"/>
</dbReference>
<feature type="repeat" description="ANK" evidence="3">
    <location>
        <begin position="189"/>
        <end position="211"/>
    </location>
</feature>
<feature type="repeat" description="ANK" evidence="3">
    <location>
        <begin position="150"/>
        <end position="182"/>
    </location>
</feature>
<dbReference type="AlphaFoldDB" id="A0AAD4PW34"/>
<evidence type="ECO:0000256" key="1">
    <source>
        <dbReference type="ARBA" id="ARBA00022737"/>
    </source>
</evidence>
<dbReference type="Pfam" id="PF12796">
    <property type="entry name" value="Ank_2"/>
    <property type="match status" value="3"/>
</dbReference>
<feature type="repeat" description="ANK" evidence="3">
    <location>
        <begin position="117"/>
        <end position="149"/>
    </location>
</feature>
<dbReference type="Gene3D" id="1.25.40.20">
    <property type="entry name" value="Ankyrin repeat-containing domain"/>
    <property type="match status" value="3"/>
</dbReference>
<name>A0AAD4PW34_9EURO</name>
<accession>A0AAD4PW34</accession>
<dbReference type="PANTHER" id="PTHR24193:SF121">
    <property type="entry name" value="ADA2A-CONTAINING COMPLEX COMPONENT 3, ISOFORM D"/>
    <property type="match status" value="1"/>
</dbReference>
<feature type="repeat" description="ANK" evidence="3">
    <location>
        <begin position="50"/>
        <end position="82"/>
    </location>
</feature>
<keyword evidence="1" id="KW-0677">Repeat</keyword>
<evidence type="ECO:0000313" key="5">
    <source>
        <dbReference type="Proteomes" id="UP001201262"/>
    </source>
</evidence>
<proteinExistence type="predicted"/>
<dbReference type="GO" id="GO:0005634">
    <property type="term" value="C:nucleus"/>
    <property type="evidence" value="ECO:0007669"/>
    <property type="project" value="TreeGrafter"/>
</dbReference>